<dbReference type="EMBL" id="CP000143">
    <property type="protein sequence ID" value="ABA79311.2"/>
    <property type="molecule type" value="Genomic_DNA"/>
</dbReference>
<keyword evidence="1" id="KW-1133">Transmembrane helix</keyword>
<proteinExistence type="predicted"/>
<dbReference type="RefSeq" id="WP_023003673.1">
    <property type="nucleotide sequence ID" value="NC_007493.2"/>
</dbReference>
<evidence type="ECO:0000256" key="1">
    <source>
        <dbReference type="SAM" id="Phobius"/>
    </source>
</evidence>
<name>Q3J1M3_CERS4</name>
<evidence type="ECO:0000313" key="2">
    <source>
        <dbReference type="EMBL" id="ABA79311.2"/>
    </source>
</evidence>
<dbReference type="GeneID" id="3719557"/>
<keyword evidence="1" id="KW-0812">Transmembrane</keyword>
<dbReference type="AlphaFoldDB" id="Q3J1M3"/>
<dbReference type="KEGG" id="rsp:RSP_0137"/>
<sequence length="234" mass="24996">MEFLDAVARLFATNGSADAAEIALRDLAAQEAMAFWAKAMFWAAVGSLGLGLVTLGTVAYTLLYTRRSLDIARDTFREAEKATEVARATLMSNRAYLVPGPVECNPGTQGITLIQSWLNTGSTPAVKAIPCAQHRVTAVGDPVPRFDLPEREEDAGDGAVGSGGKILCSELFIDARALRDASEGRAAIYIYSAVMYQDVYGRQHQAEGTRCVEVGGHIGALPRIRSAGPQNTFS</sequence>
<gene>
    <name evidence="2" type="ORF">RSP_0137</name>
</gene>
<dbReference type="EnsemblBacteria" id="ABA79311">
    <property type="protein sequence ID" value="ABA79311"/>
    <property type="gene ID" value="RSP_0137"/>
</dbReference>
<feature type="transmembrane region" description="Helical" evidence="1">
    <location>
        <begin position="39"/>
        <end position="63"/>
    </location>
</feature>
<keyword evidence="3" id="KW-1185">Reference proteome</keyword>
<keyword evidence="1" id="KW-0472">Membrane</keyword>
<evidence type="ECO:0000313" key="3">
    <source>
        <dbReference type="Proteomes" id="UP000002703"/>
    </source>
</evidence>
<organism evidence="2 3">
    <name type="scientific">Cereibacter sphaeroides (strain ATCC 17023 / DSM 158 / JCM 6121 / CCUG 31486 / LMG 2827 / NBRC 12203 / NCIMB 8253 / ATH 2.4.1.)</name>
    <name type="common">Rhodobacter sphaeroides</name>
    <dbReference type="NCBI Taxonomy" id="272943"/>
    <lineage>
        <taxon>Bacteria</taxon>
        <taxon>Pseudomonadati</taxon>
        <taxon>Pseudomonadota</taxon>
        <taxon>Alphaproteobacteria</taxon>
        <taxon>Rhodobacterales</taxon>
        <taxon>Paracoccaceae</taxon>
        <taxon>Cereibacter</taxon>
    </lineage>
</organism>
<accession>Q3J1M3</accession>
<protein>
    <submittedName>
        <fullName evidence="2">Uncharacterized protein</fullName>
    </submittedName>
</protein>
<dbReference type="Proteomes" id="UP000002703">
    <property type="component" value="Chromosome 1"/>
</dbReference>
<reference evidence="3" key="1">
    <citation type="submission" date="2005-09" db="EMBL/GenBank/DDBJ databases">
        <title>Complete sequence of chromosome 1 of Rhodobacter sphaeroides 2.4.1.</title>
        <authorList>
            <person name="Copeland A."/>
            <person name="Lucas S."/>
            <person name="Lapidus A."/>
            <person name="Barry K."/>
            <person name="Detter J.C."/>
            <person name="Glavina T."/>
            <person name="Hammon N."/>
            <person name="Israni S."/>
            <person name="Pitluck S."/>
            <person name="Richardson P."/>
            <person name="Mackenzie C."/>
            <person name="Choudhary M."/>
            <person name="Larimer F."/>
            <person name="Hauser L.J."/>
            <person name="Land M."/>
            <person name="Donohue T.J."/>
            <person name="Kaplan S."/>
        </authorList>
    </citation>
    <scope>NUCLEOTIDE SEQUENCE [LARGE SCALE GENOMIC DNA]</scope>
    <source>
        <strain evidence="3">ATCC 17023 / DSM 158 / JCM 6121 / CCUG 31486 / LMG 2827 / NBRC 12203 / NCIMB 8253 / ATH 2.4.1.</strain>
    </source>
</reference>